<sequence length="90" mass="10090">MSVRVAQFALVSRFHRPHCTLSPFFRAGGPRIPQIHGLQVSLWVKLPGGATKVFVCMCLVTFASANLRPPKFNDFCRWKCVKGVDVRICS</sequence>
<dbReference type="Proteomes" id="UP000076532">
    <property type="component" value="Unassembled WGS sequence"/>
</dbReference>
<organism evidence="1 2">
    <name type="scientific">Athelia psychrophila</name>
    <dbReference type="NCBI Taxonomy" id="1759441"/>
    <lineage>
        <taxon>Eukaryota</taxon>
        <taxon>Fungi</taxon>
        <taxon>Dikarya</taxon>
        <taxon>Basidiomycota</taxon>
        <taxon>Agaricomycotina</taxon>
        <taxon>Agaricomycetes</taxon>
        <taxon>Agaricomycetidae</taxon>
        <taxon>Atheliales</taxon>
        <taxon>Atheliaceae</taxon>
        <taxon>Athelia</taxon>
    </lineage>
</organism>
<gene>
    <name evidence="1" type="ORF">FIBSPDRAFT_98142</name>
</gene>
<keyword evidence="2" id="KW-1185">Reference proteome</keyword>
<dbReference type="AlphaFoldDB" id="A0A166DQB9"/>
<proteinExistence type="predicted"/>
<reference evidence="1 2" key="1">
    <citation type="journal article" date="2016" name="Mol. Biol. Evol.">
        <title>Comparative Genomics of Early-Diverging Mushroom-Forming Fungi Provides Insights into the Origins of Lignocellulose Decay Capabilities.</title>
        <authorList>
            <person name="Nagy L.G."/>
            <person name="Riley R."/>
            <person name="Tritt A."/>
            <person name="Adam C."/>
            <person name="Daum C."/>
            <person name="Floudas D."/>
            <person name="Sun H."/>
            <person name="Yadav J.S."/>
            <person name="Pangilinan J."/>
            <person name="Larsson K.H."/>
            <person name="Matsuura K."/>
            <person name="Barry K."/>
            <person name="Labutti K."/>
            <person name="Kuo R."/>
            <person name="Ohm R.A."/>
            <person name="Bhattacharya S.S."/>
            <person name="Shirouzu T."/>
            <person name="Yoshinaga Y."/>
            <person name="Martin F.M."/>
            <person name="Grigoriev I.V."/>
            <person name="Hibbett D.S."/>
        </authorList>
    </citation>
    <scope>NUCLEOTIDE SEQUENCE [LARGE SCALE GENOMIC DNA]</scope>
    <source>
        <strain evidence="1 2">CBS 109695</strain>
    </source>
</reference>
<accession>A0A166DQB9</accession>
<dbReference type="EMBL" id="KV417610">
    <property type="protein sequence ID" value="KZP14963.1"/>
    <property type="molecule type" value="Genomic_DNA"/>
</dbReference>
<evidence type="ECO:0000313" key="2">
    <source>
        <dbReference type="Proteomes" id="UP000076532"/>
    </source>
</evidence>
<evidence type="ECO:0000313" key="1">
    <source>
        <dbReference type="EMBL" id="KZP14963.1"/>
    </source>
</evidence>
<protein>
    <submittedName>
        <fullName evidence="1">Uncharacterized protein</fullName>
    </submittedName>
</protein>
<name>A0A166DQB9_9AGAM</name>